<dbReference type="AlphaFoldDB" id="A0A914KYS4"/>
<protein>
    <submittedName>
        <fullName evidence="4">SPRY domain-containing protein</fullName>
    </submittedName>
</protein>
<evidence type="ECO:0000313" key="4">
    <source>
        <dbReference type="WBParaSite" id="Minc3s00168g06618"/>
    </source>
</evidence>
<dbReference type="InterPro" id="IPR043136">
    <property type="entry name" value="B30.2/SPRY_sf"/>
</dbReference>
<feature type="region of interest" description="Disordered" evidence="2">
    <location>
        <begin position="305"/>
        <end position="324"/>
    </location>
</feature>
<keyword evidence="3" id="KW-1185">Reference proteome</keyword>
<accession>A0A914KYS4</accession>
<dbReference type="WBParaSite" id="Minc3s00168g06618">
    <property type="protein sequence ID" value="Minc3s00168g06618"/>
    <property type="gene ID" value="Minc3s00168g06618"/>
</dbReference>
<dbReference type="Gene3D" id="2.60.120.920">
    <property type="match status" value="1"/>
</dbReference>
<organism evidence="3 4">
    <name type="scientific">Meloidogyne incognita</name>
    <name type="common">Southern root-knot nematode worm</name>
    <name type="synonym">Oxyuris incognita</name>
    <dbReference type="NCBI Taxonomy" id="6306"/>
    <lineage>
        <taxon>Eukaryota</taxon>
        <taxon>Metazoa</taxon>
        <taxon>Ecdysozoa</taxon>
        <taxon>Nematoda</taxon>
        <taxon>Chromadorea</taxon>
        <taxon>Rhabditida</taxon>
        <taxon>Tylenchina</taxon>
        <taxon>Tylenchomorpha</taxon>
        <taxon>Tylenchoidea</taxon>
        <taxon>Meloidogynidae</taxon>
        <taxon>Meloidogyninae</taxon>
        <taxon>Meloidogyne</taxon>
        <taxon>Meloidogyne incognita group</taxon>
    </lineage>
</organism>
<evidence type="ECO:0000256" key="1">
    <source>
        <dbReference type="SAM" id="Coils"/>
    </source>
</evidence>
<dbReference type="Proteomes" id="UP000887563">
    <property type="component" value="Unplaced"/>
</dbReference>
<feature type="coiled-coil region" evidence="1">
    <location>
        <begin position="14"/>
        <end position="41"/>
    </location>
</feature>
<name>A0A914KYS4_MELIC</name>
<sequence>MTEEGSSNSDFNKETHHENEIKNLKQTIDEKIRENNQQIINHLEIKFQNKYDNEISLLNKKIVELTFKLEQKNNLSVNFVQIKNRWSKITHEFCDDVCINTLEPIGDFIERNGFVNIIDDENIKYINCVGEGENKAAGVTAEDKLNKPKNDCINYSLFYFEIKCKIEGVKNDENWMAIGLWNGNNGIRLDIDGASVRYISMNKNIKFKIPKFSWNDGDVFGFGLVYPPTKKNELPYAFFTQNGKLIGKSLLLKADNCDNYEICAHLKRCSIETNFGNDLKTKPFIHNISAHLAPKEFYVDSDGSIKKDTDDSISTDSSKYSDRF</sequence>
<proteinExistence type="predicted"/>
<evidence type="ECO:0000313" key="3">
    <source>
        <dbReference type="Proteomes" id="UP000887563"/>
    </source>
</evidence>
<evidence type="ECO:0000256" key="2">
    <source>
        <dbReference type="SAM" id="MobiDB-lite"/>
    </source>
</evidence>
<keyword evidence="1" id="KW-0175">Coiled coil</keyword>
<reference evidence="4" key="1">
    <citation type="submission" date="2022-11" db="UniProtKB">
        <authorList>
            <consortium name="WormBaseParasite"/>
        </authorList>
    </citation>
    <scope>IDENTIFICATION</scope>
</reference>